<dbReference type="InterPro" id="IPR027417">
    <property type="entry name" value="P-loop_NTPase"/>
</dbReference>
<reference evidence="2" key="1">
    <citation type="submission" date="2015-03" db="EMBL/GenBank/DDBJ databases">
        <authorList>
            <person name="Urmite Genomes"/>
        </authorList>
    </citation>
    <scope>NUCLEOTIDE SEQUENCE [LARGE SCALE GENOMIC DNA]</scope>
    <source>
        <strain evidence="2">FF10</strain>
    </source>
</reference>
<dbReference type="AlphaFoldDB" id="A0A0E4H3B8"/>
<organism evidence="1 2">
    <name type="scientific">Streptococcus varani</name>
    <dbReference type="NCBI Taxonomy" id="1608583"/>
    <lineage>
        <taxon>Bacteria</taxon>
        <taxon>Bacillati</taxon>
        <taxon>Bacillota</taxon>
        <taxon>Bacilli</taxon>
        <taxon>Lactobacillales</taxon>
        <taxon>Streptococcaceae</taxon>
        <taxon>Streptococcus</taxon>
    </lineage>
</organism>
<dbReference type="STRING" id="1608583.BN1356_00752"/>
<keyword evidence="1" id="KW-0547">Nucleotide-binding</keyword>
<keyword evidence="2" id="KW-1185">Reference proteome</keyword>
<sequence>MIIWINGAFGAGKSTVACLLHQKLPNSILYDPELLGDFLQAILPKSGVPEDFQDNLPWRQATIQIIRDLVHRTNKTIIVPMTIYKKEYYQEIIEQGLAEDIQVQHIILMAAKDTILDRLDKRSLEDNTWARNHLESCLQAFENDIPGQKIRTDKKSPEEIVTEILKNKI</sequence>
<protein>
    <submittedName>
        <fullName evidence="1">ATP-binding membrane protein</fullName>
    </submittedName>
</protein>
<dbReference type="Pfam" id="PF13671">
    <property type="entry name" value="AAA_33"/>
    <property type="match status" value="1"/>
</dbReference>
<dbReference type="EMBL" id="CTEN01000002">
    <property type="protein sequence ID" value="CQR24405.1"/>
    <property type="molecule type" value="Genomic_DNA"/>
</dbReference>
<dbReference type="RefSeq" id="WP_093650084.1">
    <property type="nucleotide sequence ID" value="NZ_CTEN01000002.1"/>
</dbReference>
<dbReference type="SUPFAM" id="SSF52540">
    <property type="entry name" value="P-loop containing nucleoside triphosphate hydrolases"/>
    <property type="match status" value="1"/>
</dbReference>
<keyword evidence="1" id="KW-0067">ATP-binding</keyword>
<name>A0A0E4H3B8_9STRE</name>
<evidence type="ECO:0000313" key="1">
    <source>
        <dbReference type="EMBL" id="CQR24405.1"/>
    </source>
</evidence>
<proteinExistence type="predicted"/>
<accession>A0A0E4H3B8</accession>
<dbReference type="Gene3D" id="3.40.50.300">
    <property type="entry name" value="P-loop containing nucleotide triphosphate hydrolases"/>
    <property type="match status" value="1"/>
</dbReference>
<dbReference type="Proteomes" id="UP000198604">
    <property type="component" value="Unassembled WGS sequence"/>
</dbReference>
<gene>
    <name evidence="1" type="ORF">BN1356_00752</name>
</gene>
<dbReference type="OrthoDB" id="9799092at2"/>
<evidence type="ECO:0000313" key="2">
    <source>
        <dbReference type="Proteomes" id="UP000198604"/>
    </source>
</evidence>
<dbReference type="GO" id="GO:0005524">
    <property type="term" value="F:ATP binding"/>
    <property type="evidence" value="ECO:0007669"/>
    <property type="project" value="UniProtKB-KW"/>
</dbReference>